<dbReference type="AlphaFoldDB" id="A0A495XLV7"/>
<evidence type="ECO:0000259" key="2">
    <source>
        <dbReference type="Pfam" id="PF02517"/>
    </source>
</evidence>
<reference evidence="3 4" key="1">
    <citation type="submission" date="2018-10" db="EMBL/GenBank/DDBJ databases">
        <title>Sequencing the genomes of 1000 actinobacteria strains.</title>
        <authorList>
            <person name="Klenk H.-P."/>
        </authorList>
    </citation>
    <scope>NUCLEOTIDE SEQUENCE [LARGE SCALE GENOMIC DNA]</scope>
    <source>
        <strain evidence="3 4">DSM 43911</strain>
    </source>
</reference>
<dbReference type="InterPro" id="IPR003675">
    <property type="entry name" value="Rce1/LyrA-like_dom"/>
</dbReference>
<keyword evidence="3" id="KW-0645">Protease</keyword>
<keyword evidence="1" id="KW-0472">Membrane</keyword>
<comment type="caution">
    <text evidence="3">The sequence shown here is derived from an EMBL/GenBank/DDBJ whole genome shotgun (WGS) entry which is preliminary data.</text>
</comment>
<dbReference type="GO" id="GO:0004175">
    <property type="term" value="F:endopeptidase activity"/>
    <property type="evidence" value="ECO:0007669"/>
    <property type="project" value="UniProtKB-ARBA"/>
</dbReference>
<dbReference type="Pfam" id="PF02517">
    <property type="entry name" value="Rce1-like"/>
    <property type="match status" value="1"/>
</dbReference>
<keyword evidence="4" id="KW-1185">Reference proteome</keyword>
<feature type="transmembrane region" description="Helical" evidence="1">
    <location>
        <begin position="146"/>
        <end position="179"/>
    </location>
</feature>
<dbReference type="RefSeq" id="WP_211351439.1">
    <property type="nucleotide sequence ID" value="NZ_JBIUBA010000018.1"/>
</dbReference>
<evidence type="ECO:0000256" key="1">
    <source>
        <dbReference type="SAM" id="Phobius"/>
    </source>
</evidence>
<sequence length="219" mass="24373">MTVPVRLQPASRWYLRTEFVVVFFGLVVAYTLLWRGTSPIPVLLVLGAAAVWHLLRTGFDRRSFWRAEALEDQWRPMLTLWTLTAAGCAAAVAVLTPDLLLVLPREQPLLWALIVVLYPLLSVYPQELLFRAFLFHRYEPAFGPTGTAAASALAFGFAHIAFGNWVAVVLSAAGGWIFATRYRQTRSLLVVSVEHALYGLLMFTVGLGQYFYHGSVTAG</sequence>
<protein>
    <submittedName>
        <fullName evidence="3">CAAX prenyl protease-like protein</fullName>
    </submittedName>
</protein>
<feature type="domain" description="CAAX prenyl protease 2/Lysostaphin resistance protein A-like" evidence="2">
    <location>
        <begin position="110"/>
        <end position="199"/>
    </location>
</feature>
<feature type="transmembrane region" description="Helical" evidence="1">
    <location>
        <begin position="13"/>
        <end position="33"/>
    </location>
</feature>
<evidence type="ECO:0000313" key="4">
    <source>
        <dbReference type="Proteomes" id="UP000272729"/>
    </source>
</evidence>
<feature type="transmembrane region" description="Helical" evidence="1">
    <location>
        <begin position="109"/>
        <end position="126"/>
    </location>
</feature>
<keyword evidence="1" id="KW-0812">Transmembrane</keyword>
<keyword evidence="3" id="KW-0378">Hydrolase</keyword>
<feature type="transmembrane region" description="Helical" evidence="1">
    <location>
        <begin position="188"/>
        <end position="212"/>
    </location>
</feature>
<gene>
    <name evidence="3" type="ORF">DFJ66_7528</name>
</gene>
<dbReference type="Proteomes" id="UP000272729">
    <property type="component" value="Unassembled WGS sequence"/>
</dbReference>
<accession>A0A495XLV7</accession>
<proteinExistence type="predicted"/>
<dbReference type="GO" id="GO:0006508">
    <property type="term" value="P:proteolysis"/>
    <property type="evidence" value="ECO:0007669"/>
    <property type="project" value="UniProtKB-KW"/>
</dbReference>
<dbReference type="GO" id="GO:0080120">
    <property type="term" value="P:CAAX-box protein maturation"/>
    <property type="evidence" value="ECO:0007669"/>
    <property type="project" value="UniProtKB-ARBA"/>
</dbReference>
<keyword evidence="1" id="KW-1133">Transmembrane helix</keyword>
<organism evidence="3 4">
    <name type="scientific">Saccharothrix variisporea</name>
    <dbReference type="NCBI Taxonomy" id="543527"/>
    <lineage>
        <taxon>Bacteria</taxon>
        <taxon>Bacillati</taxon>
        <taxon>Actinomycetota</taxon>
        <taxon>Actinomycetes</taxon>
        <taxon>Pseudonocardiales</taxon>
        <taxon>Pseudonocardiaceae</taxon>
        <taxon>Saccharothrix</taxon>
    </lineage>
</organism>
<dbReference type="EMBL" id="RBXR01000001">
    <property type="protein sequence ID" value="RKT74185.1"/>
    <property type="molecule type" value="Genomic_DNA"/>
</dbReference>
<name>A0A495XLV7_9PSEU</name>
<feature type="transmembrane region" description="Helical" evidence="1">
    <location>
        <begin position="79"/>
        <end position="102"/>
    </location>
</feature>
<evidence type="ECO:0000313" key="3">
    <source>
        <dbReference type="EMBL" id="RKT74185.1"/>
    </source>
</evidence>